<evidence type="ECO:0000313" key="7">
    <source>
        <dbReference type="EMBL" id="SVC94795.1"/>
    </source>
</evidence>
<dbReference type="GO" id="GO:0005524">
    <property type="term" value="F:ATP binding"/>
    <property type="evidence" value="ECO:0007669"/>
    <property type="project" value="InterPro"/>
</dbReference>
<dbReference type="GO" id="GO:0005737">
    <property type="term" value="C:cytoplasm"/>
    <property type="evidence" value="ECO:0007669"/>
    <property type="project" value="TreeGrafter"/>
</dbReference>
<dbReference type="PANTHER" id="PTHR13710">
    <property type="entry name" value="DNA HELICASE RECQ FAMILY MEMBER"/>
    <property type="match status" value="1"/>
</dbReference>
<accession>A0A382RC67</accession>
<dbReference type="AlphaFoldDB" id="A0A382RC67"/>
<reference evidence="7" key="1">
    <citation type="submission" date="2018-05" db="EMBL/GenBank/DDBJ databases">
        <authorList>
            <person name="Lanie J.A."/>
            <person name="Ng W.-L."/>
            <person name="Kazmierczak K.M."/>
            <person name="Andrzejewski T.M."/>
            <person name="Davidsen T.M."/>
            <person name="Wayne K.J."/>
            <person name="Tettelin H."/>
            <person name="Glass J.I."/>
            <person name="Rusch D."/>
            <person name="Podicherti R."/>
            <person name="Tsui H.-C.T."/>
            <person name="Winkler M.E."/>
        </authorList>
    </citation>
    <scope>NUCLEOTIDE SEQUENCE</scope>
</reference>
<name>A0A382RC67_9ZZZZ</name>
<dbReference type="GO" id="GO:0043138">
    <property type="term" value="F:3'-5' DNA helicase activity"/>
    <property type="evidence" value="ECO:0007669"/>
    <property type="project" value="UniProtKB-EC"/>
</dbReference>
<keyword evidence="3" id="KW-0413">Isomerase</keyword>
<comment type="similarity">
    <text evidence="1">Belongs to the helicase family. RecQ subfamily.</text>
</comment>
<evidence type="ECO:0000256" key="1">
    <source>
        <dbReference type="ARBA" id="ARBA00005446"/>
    </source>
</evidence>
<dbReference type="InterPro" id="IPR014001">
    <property type="entry name" value="Helicase_ATP-bd"/>
</dbReference>
<dbReference type="CDD" id="cd17920">
    <property type="entry name" value="DEXHc_RecQ"/>
    <property type="match status" value="1"/>
</dbReference>
<dbReference type="GO" id="GO:0043590">
    <property type="term" value="C:bacterial nucleoid"/>
    <property type="evidence" value="ECO:0007669"/>
    <property type="project" value="TreeGrafter"/>
</dbReference>
<dbReference type="GO" id="GO:0009378">
    <property type="term" value="F:four-way junction helicase activity"/>
    <property type="evidence" value="ECO:0007669"/>
    <property type="project" value="TreeGrafter"/>
</dbReference>
<evidence type="ECO:0000256" key="4">
    <source>
        <dbReference type="ARBA" id="ARBA00034617"/>
    </source>
</evidence>
<dbReference type="GO" id="GO:0006310">
    <property type="term" value="P:DNA recombination"/>
    <property type="evidence" value="ECO:0007669"/>
    <property type="project" value="TreeGrafter"/>
</dbReference>
<evidence type="ECO:0000259" key="6">
    <source>
        <dbReference type="PROSITE" id="PS51192"/>
    </source>
</evidence>
<organism evidence="7">
    <name type="scientific">marine metagenome</name>
    <dbReference type="NCBI Taxonomy" id="408172"/>
    <lineage>
        <taxon>unclassified sequences</taxon>
        <taxon>metagenomes</taxon>
        <taxon>ecological metagenomes</taxon>
    </lineage>
</organism>
<keyword evidence="2" id="KW-0238">DNA-binding</keyword>
<dbReference type="Gene3D" id="3.40.50.300">
    <property type="entry name" value="P-loop containing nucleotide triphosphate hydrolases"/>
    <property type="match status" value="1"/>
</dbReference>
<dbReference type="GO" id="GO:0006281">
    <property type="term" value="P:DNA repair"/>
    <property type="evidence" value="ECO:0007669"/>
    <property type="project" value="TreeGrafter"/>
</dbReference>
<gene>
    <name evidence="7" type="ORF">METZ01_LOCUS347649</name>
</gene>
<proteinExistence type="inferred from homology"/>
<dbReference type="InterPro" id="IPR011545">
    <property type="entry name" value="DEAD/DEAH_box_helicase_dom"/>
</dbReference>
<evidence type="ECO:0000256" key="2">
    <source>
        <dbReference type="ARBA" id="ARBA00023125"/>
    </source>
</evidence>
<feature type="domain" description="Helicase ATP-binding" evidence="6">
    <location>
        <begin position="75"/>
        <end position="252"/>
    </location>
</feature>
<protein>
    <recommendedName>
        <fullName evidence="5">DNA 3'-5' helicase</fullName>
        <ecNumber evidence="5">5.6.2.4</ecNumber>
    </recommendedName>
</protein>
<dbReference type="InterPro" id="IPR027417">
    <property type="entry name" value="P-loop_NTPase"/>
</dbReference>
<comment type="catalytic activity">
    <reaction evidence="4">
        <text>Couples ATP hydrolysis with the unwinding of duplex DNA by translocating in the 3'-5' direction.</text>
        <dbReference type="EC" id="5.6.2.4"/>
    </reaction>
</comment>
<dbReference type="SMART" id="SM00487">
    <property type="entry name" value="DEXDc"/>
    <property type="match status" value="1"/>
</dbReference>
<dbReference type="PANTHER" id="PTHR13710:SF105">
    <property type="entry name" value="ATP-DEPENDENT DNA HELICASE Q1"/>
    <property type="match status" value="1"/>
</dbReference>
<dbReference type="GO" id="GO:0003677">
    <property type="term" value="F:DNA binding"/>
    <property type="evidence" value="ECO:0007669"/>
    <property type="project" value="UniProtKB-KW"/>
</dbReference>
<dbReference type="SUPFAM" id="SSF52540">
    <property type="entry name" value="P-loop containing nucleoside triphosphate hydrolases"/>
    <property type="match status" value="1"/>
</dbReference>
<dbReference type="Pfam" id="PF00270">
    <property type="entry name" value="DEAD"/>
    <property type="match status" value="1"/>
</dbReference>
<evidence type="ECO:0000256" key="3">
    <source>
        <dbReference type="ARBA" id="ARBA00023235"/>
    </source>
</evidence>
<feature type="non-terminal residue" evidence="7">
    <location>
        <position position="1"/>
    </location>
</feature>
<dbReference type="EC" id="5.6.2.4" evidence="5"/>
<dbReference type="PROSITE" id="PS51192">
    <property type="entry name" value="HELICASE_ATP_BIND_1"/>
    <property type="match status" value="1"/>
</dbReference>
<evidence type="ECO:0000256" key="5">
    <source>
        <dbReference type="ARBA" id="ARBA00034808"/>
    </source>
</evidence>
<sequence>KSPLDAVVGESKDDVEDFIIRPAFLPIILASKDKYSGDRVKLLGENSDQISTSLTNFLQNIFRKKTFREDQLKSIISILRGNDTVILLPTGAGKSFIYQLAGMLLPGITVVIDPIVSLMDDQVEGLKVYGIDRIVAIYSGTNTLKSDIKRIAQGEYQFVFQSPERLQIQDYKVAIRELAQSNLINLAVIDEAHCVSEWGHDFRPAYLNVSRNLRNLGRDSNKKPPVITALTGTASRSVLRDVVTDLEIDVEDEDSLIRPDSFDRKELKFFLIKTDGPSFAETDLKGVLSSLPNRFNIPQQEFYRENGFNTYSGIVFTPFVGKG</sequence>
<dbReference type="EMBL" id="UINC01120359">
    <property type="protein sequence ID" value="SVC94795.1"/>
    <property type="molecule type" value="Genomic_DNA"/>
</dbReference>
<dbReference type="GO" id="GO:0030894">
    <property type="term" value="C:replisome"/>
    <property type="evidence" value="ECO:0007669"/>
    <property type="project" value="TreeGrafter"/>
</dbReference>
<feature type="non-terminal residue" evidence="7">
    <location>
        <position position="323"/>
    </location>
</feature>